<dbReference type="RefSeq" id="WP_386733956.1">
    <property type="nucleotide sequence ID" value="NZ_JBHRXI010000002.1"/>
</dbReference>
<reference evidence="12" key="1">
    <citation type="journal article" date="2019" name="Int. J. Syst. Evol. Microbiol.">
        <title>The Global Catalogue of Microorganisms (GCM) 10K type strain sequencing project: providing services to taxonomists for standard genome sequencing and annotation.</title>
        <authorList>
            <consortium name="The Broad Institute Genomics Platform"/>
            <consortium name="The Broad Institute Genome Sequencing Center for Infectious Disease"/>
            <person name="Wu L."/>
            <person name="Ma J."/>
        </authorList>
    </citation>
    <scope>NUCLEOTIDE SEQUENCE [LARGE SCALE GENOMIC DNA]</scope>
    <source>
        <strain evidence="12">KCTC 42911</strain>
    </source>
</reference>
<feature type="transmembrane region" description="Helical" evidence="9">
    <location>
        <begin position="150"/>
        <end position="172"/>
    </location>
</feature>
<evidence type="ECO:0000313" key="12">
    <source>
        <dbReference type="Proteomes" id="UP001595629"/>
    </source>
</evidence>
<evidence type="ECO:0000256" key="3">
    <source>
        <dbReference type="ARBA" id="ARBA00022475"/>
    </source>
</evidence>
<dbReference type="PANTHER" id="PTHR35011:SF4">
    <property type="entry name" value="SLL1102 PROTEIN"/>
    <property type="match status" value="1"/>
</dbReference>
<evidence type="ECO:0000256" key="9">
    <source>
        <dbReference type="RuleBase" id="RU369079"/>
    </source>
</evidence>
<feature type="transmembrane region" description="Helical" evidence="9">
    <location>
        <begin position="66"/>
        <end position="84"/>
    </location>
</feature>
<evidence type="ECO:0000259" key="10">
    <source>
        <dbReference type="Pfam" id="PF04290"/>
    </source>
</evidence>
<keyword evidence="12" id="KW-1185">Reference proteome</keyword>
<organism evidence="11 12">
    <name type="scientific">Lutimaribacter marinistellae</name>
    <dbReference type="NCBI Taxonomy" id="1820329"/>
    <lineage>
        <taxon>Bacteria</taxon>
        <taxon>Pseudomonadati</taxon>
        <taxon>Pseudomonadota</taxon>
        <taxon>Alphaproteobacteria</taxon>
        <taxon>Rhodobacterales</taxon>
        <taxon>Roseobacteraceae</taxon>
        <taxon>Lutimaribacter</taxon>
    </lineage>
</organism>
<evidence type="ECO:0000256" key="1">
    <source>
        <dbReference type="ARBA" id="ARBA00004429"/>
    </source>
</evidence>
<evidence type="ECO:0000256" key="4">
    <source>
        <dbReference type="ARBA" id="ARBA00022519"/>
    </source>
</evidence>
<sequence>MQHANQDGIGTDRVSRFVLVADQIDRFNVFIGRSASWLYAILTVVVLANVTLRYGFNRGSITMEEIQWHLMAAAFFLGFAYAYAEDAHVRVDILYERFSKRGKAGVELVFTLIFLLPFAGLIAYNSWFYFLESWELNEVSPEPGGLPARYAIKFLMFVSFVLLFVQGIAALLRSVATLSARGSRGV</sequence>
<feature type="domain" description="Tripartite ATP-independent periplasmic transporters DctQ component" evidence="10">
    <location>
        <begin position="42"/>
        <end position="176"/>
    </location>
</feature>
<dbReference type="InterPro" id="IPR055348">
    <property type="entry name" value="DctQ"/>
</dbReference>
<evidence type="ECO:0000256" key="8">
    <source>
        <dbReference type="ARBA" id="ARBA00038436"/>
    </source>
</evidence>
<keyword evidence="3" id="KW-1003">Cell membrane</keyword>
<evidence type="ECO:0000256" key="6">
    <source>
        <dbReference type="ARBA" id="ARBA00022989"/>
    </source>
</evidence>
<keyword evidence="5 9" id="KW-0812">Transmembrane</keyword>
<feature type="transmembrane region" description="Helical" evidence="9">
    <location>
        <begin position="105"/>
        <end position="130"/>
    </location>
</feature>
<dbReference type="InterPro" id="IPR007387">
    <property type="entry name" value="TRAP_DctQ"/>
</dbReference>
<evidence type="ECO:0000256" key="2">
    <source>
        <dbReference type="ARBA" id="ARBA00022448"/>
    </source>
</evidence>
<comment type="caution">
    <text evidence="11">The sequence shown here is derived from an EMBL/GenBank/DDBJ whole genome shotgun (WGS) entry which is preliminary data.</text>
</comment>
<proteinExistence type="inferred from homology"/>
<comment type="function">
    <text evidence="9">Part of the tripartite ATP-independent periplasmic (TRAP) transport system.</text>
</comment>
<feature type="transmembrane region" description="Helical" evidence="9">
    <location>
        <begin position="36"/>
        <end position="54"/>
    </location>
</feature>
<comment type="subcellular location">
    <subcellularLocation>
        <location evidence="1 9">Cell inner membrane</location>
        <topology evidence="1 9">Multi-pass membrane protein</topology>
    </subcellularLocation>
</comment>
<dbReference type="PANTHER" id="PTHR35011">
    <property type="entry name" value="2,3-DIKETO-L-GULONATE TRAP TRANSPORTER SMALL PERMEASE PROTEIN YIAM"/>
    <property type="match status" value="1"/>
</dbReference>
<evidence type="ECO:0000313" key="11">
    <source>
        <dbReference type="EMBL" id="MFC3612764.1"/>
    </source>
</evidence>
<name>A0ABV7TB79_9RHOB</name>
<evidence type="ECO:0000256" key="5">
    <source>
        <dbReference type="ARBA" id="ARBA00022692"/>
    </source>
</evidence>
<protein>
    <recommendedName>
        <fullName evidence="9">TRAP transporter small permease protein</fullName>
    </recommendedName>
</protein>
<gene>
    <name evidence="11" type="ORF">ACFORG_03235</name>
</gene>
<accession>A0ABV7TB79</accession>
<keyword evidence="4 9" id="KW-0997">Cell inner membrane</keyword>
<evidence type="ECO:0000256" key="7">
    <source>
        <dbReference type="ARBA" id="ARBA00023136"/>
    </source>
</evidence>
<keyword evidence="7 9" id="KW-0472">Membrane</keyword>
<dbReference type="EMBL" id="JBHRXI010000002">
    <property type="protein sequence ID" value="MFC3612764.1"/>
    <property type="molecule type" value="Genomic_DNA"/>
</dbReference>
<dbReference type="Proteomes" id="UP001595629">
    <property type="component" value="Unassembled WGS sequence"/>
</dbReference>
<keyword evidence="2 9" id="KW-0813">Transport</keyword>
<keyword evidence="6 9" id="KW-1133">Transmembrane helix</keyword>
<comment type="similarity">
    <text evidence="8 9">Belongs to the TRAP transporter small permease family.</text>
</comment>
<comment type="subunit">
    <text evidence="9">The complex comprises the extracytoplasmic solute receptor protein and the two transmembrane proteins.</text>
</comment>
<dbReference type="Pfam" id="PF04290">
    <property type="entry name" value="DctQ"/>
    <property type="match status" value="1"/>
</dbReference>